<dbReference type="RefSeq" id="WP_091447573.1">
    <property type="nucleotide sequence ID" value="NZ_FMZZ01000001.1"/>
</dbReference>
<organism evidence="2 3">
    <name type="scientific">Actinokineospora iranica</name>
    <dbReference type="NCBI Taxonomy" id="1271860"/>
    <lineage>
        <taxon>Bacteria</taxon>
        <taxon>Bacillati</taxon>
        <taxon>Actinomycetota</taxon>
        <taxon>Actinomycetes</taxon>
        <taxon>Pseudonocardiales</taxon>
        <taxon>Pseudonocardiaceae</taxon>
        <taxon>Actinokineospora</taxon>
    </lineage>
</organism>
<proteinExistence type="predicted"/>
<sequence length="190" mass="20819">MEPREAYTRAHDVFDRAVHQVGQAWDAPTPCPKWTTRDLVNHLVSEQLWVPHTVAGETVEQVGDRYDGDVLGPDPAAAWVSASAAAQRAWRDVPDERPVHLSYATVPASEYRWQLTLDLSAHGWDLAKAAGAAPDLGDALATALLDEFTDQIPLWRGTLFADEVEVPADADPQTRLVALLGRDPDWAPPA</sequence>
<reference evidence="3" key="1">
    <citation type="submission" date="2016-10" db="EMBL/GenBank/DDBJ databases">
        <authorList>
            <person name="Varghese N."/>
            <person name="Submissions S."/>
        </authorList>
    </citation>
    <scope>NUCLEOTIDE SEQUENCE [LARGE SCALE GENOMIC DNA]</scope>
    <source>
        <strain evidence="3">IBRC-M 10403</strain>
    </source>
</reference>
<name>A0A1G6JIF3_9PSEU</name>
<evidence type="ECO:0000313" key="3">
    <source>
        <dbReference type="Proteomes" id="UP000199501"/>
    </source>
</evidence>
<evidence type="ECO:0000259" key="1">
    <source>
        <dbReference type="Pfam" id="PF11716"/>
    </source>
</evidence>
<dbReference type="SUPFAM" id="SSF109854">
    <property type="entry name" value="DinB/YfiT-like putative metalloenzymes"/>
    <property type="match status" value="1"/>
</dbReference>
<dbReference type="STRING" id="1271860.SAMN05216174_101421"/>
<dbReference type="OrthoDB" id="5185819at2"/>
<dbReference type="Proteomes" id="UP000199501">
    <property type="component" value="Unassembled WGS sequence"/>
</dbReference>
<gene>
    <name evidence="2" type="ORF">SAMN05216174_101421</name>
</gene>
<accession>A0A1G6JIF3</accession>
<evidence type="ECO:0000313" key="2">
    <source>
        <dbReference type="EMBL" id="SDC18519.1"/>
    </source>
</evidence>
<keyword evidence="3" id="KW-1185">Reference proteome</keyword>
<dbReference type="Pfam" id="PF11716">
    <property type="entry name" value="MDMPI_N"/>
    <property type="match status" value="1"/>
</dbReference>
<dbReference type="AlphaFoldDB" id="A0A1G6JIF3"/>
<protein>
    <submittedName>
        <fullName evidence="2">TIGR03086 family protein</fullName>
    </submittedName>
</protein>
<dbReference type="EMBL" id="FMZZ01000001">
    <property type="protein sequence ID" value="SDC18519.1"/>
    <property type="molecule type" value="Genomic_DNA"/>
</dbReference>
<dbReference type="GO" id="GO:0046872">
    <property type="term" value="F:metal ion binding"/>
    <property type="evidence" value="ECO:0007669"/>
    <property type="project" value="InterPro"/>
</dbReference>
<dbReference type="InterPro" id="IPR017520">
    <property type="entry name" value="CHP03086"/>
</dbReference>
<dbReference type="NCBIfam" id="TIGR03083">
    <property type="entry name" value="maleylpyruvate isomerase family mycothiol-dependent enzyme"/>
    <property type="match status" value="1"/>
</dbReference>
<dbReference type="InterPro" id="IPR017517">
    <property type="entry name" value="Maleyloyr_isom"/>
</dbReference>
<dbReference type="InterPro" id="IPR024344">
    <property type="entry name" value="MDMPI_metal-binding"/>
</dbReference>
<dbReference type="InterPro" id="IPR034660">
    <property type="entry name" value="DinB/YfiT-like"/>
</dbReference>
<dbReference type="Gene3D" id="1.20.120.450">
    <property type="entry name" value="dinb family like domain"/>
    <property type="match status" value="1"/>
</dbReference>
<feature type="domain" description="Mycothiol-dependent maleylpyruvate isomerase metal-binding" evidence="1">
    <location>
        <begin position="9"/>
        <end position="127"/>
    </location>
</feature>
<dbReference type="NCBIfam" id="TIGR03086">
    <property type="entry name" value="TIGR03086 family metal-binding protein"/>
    <property type="match status" value="1"/>
</dbReference>